<accession>A0ACC0HEA7</accession>
<name>A0ACC0HEA7_9ERIC</name>
<gene>
    <name evidence="1" type="ORF">LOK49_LG06G02145</name>
</gene>
<organism evidence="1 2">
    <name type="scientific">Camellia lanceoleosa</name>
    <dbReference type="NCBI Taxonomy" id="1840588"/>
    <lineage>
        <taxon>Eukaryota</taxon>
        <taxon>Viridiplantae</taxon>
        <taxon>Streptophyta</taxon>
        <taxon>Embryophyta</taxon>
        <taxon>Tracheophyta</taxon>
        <taxon>Spermatophyta</taxon>
        <taxon>Magnoliopsida</taxon>
        <taxon>eudicotyledons</taxon>
        <taxon>Gunneridae</taxon>
        <taxon>Pentapetalae</taxon>
        <taxon>asterids</taxon>
        <taxon>Ericales</taxon>
        <taxon>Theaceae</taxon>
        <taxon>Camellia</taxon>
    </lineage>
</organism>
<protein>
    <submittedName>
        <fullName evidence="1">Uncharacterized protein</fullName>
    </submittedName>
</protein>
<evidence type="ECO:0000313" key="1">
    <source>
        <dbReference type="EMBL" id="KAI8011243.1"/>
    </source>
</evidence>
<reference evidence="1 2" key="1">
    <citation type="journal article" date="2022" name="Plant J.">
        <title>Chromosome-level genome of Camellia lanceoleosa provides a valuable resource for understanding genome evolution and self-incompatibility.</title>
        <authorList>
            <person name="Gong W."/>
            <person name="Xiao S."/>
            <person name="Wang L."/>
            <person name="Liao Z."/>
            <person name="Chang Y."/>
            <person name="Mo W."/>
            <person name="Hu G."/>
            <person name="Li W."/>
            <person name="Zhao G."/>
            <person name="Zhu H."/>
            <person name="Hu X."/>
            <person name="Ji K."/>
            <person name="Xiang X."/>
            <person name="Song Q."/>
            <person name="Yuan D."/>
            <person name="Jin S."/>
            <person name="Zhang L."/>
        </authorList>
    </citation>
    <scope>NUCLEOTIDE SEQUENCE [LARGE SCALE GENOMIC DNA]</scope>
    <source>
        <strain evidence="1">SQ_2022a</strain>
    </source>
</reference>
<dbReference type="EMBL" id="CM045762">
    <property type="protein sequence ID" value="KAI8011243.1"/>
    <property type="molecule type" value="Genomic_DNA"/>
</dbReference>
<dbReference type="Proteomes" id="UP001060215">
    <property type="component" value="Chromosome 5"/>
</dbReference>
<proteinExistence type="predicted"/>
<comment type="caution">
    <text evidence="1">The sequence shown here is derived from an EMBL/GenBank/DDBJ whole genome shotgun (WGS) entry which is preliminary data.</text>
</comment>
<sequence>MTFANGGGLTVRPWAAEEWQAEELKVGMAAEVRVSAAAAMEGDLSPHQSFSHSTYVLAIEFFFCWEMFRKQRKQKQKESKTTINRILDVLDIFLAVELVGQ</sequence>
<evidence type="ECO:0000313" key="2">
    <source>
        <dbReference type="Proteomes" id="UP001060215"/>
    </source>
</evidence>
<keyword evidence="2" id="KW-1185">Reference proteome</keyword>